<dbReference type="Gene3D" id="2.60.120.10">
    <property type="entry name" value="Jelly Rolls"/>
    <property type="match status" value="1"/>
</dbReference>
<dbReference type="SUPFAM" id="SSF46785">
    <property type="entry name" value="Winged helix' DNA-binding domain"/>
    <property type="match status" value="1"/>
</dbReference>
<dbReference type="InterPro" id="IPR018490">
    <property type="entry name" value="cNMP-bd_dom_sf"/>
</dbReference>
<name>A0ABY4G6L2_9BACT</name>
<organism evidence="6 7">
    <name type="scientific">Hymenobacter volaticus</name>
    <dbReference type="NCBI Taxonomy" id="2932254"/>
    <lineage>
        <taxon>Bacteria</taxon>
        <taxon>Pseudomonadati</taxon>
        <taxon>Bacteroidota</taxon>
        <taxon>Cytophagia</taxon>
        <taxon>Cytophagales</taxon>
        <taxon>Hymenobacteraceae</taxon>
        <taxon>Hymenobacter</taxon>
    </lineage>
</organism>
<reference evidence="6" key="1">
    <citation type="submission" date="2022-04" db="EMBL/GenBank/DDBJ databases">
        <title>Hymenobacter sp. isolated from the air.</title>
        <authorList>
            <person name="Won M."/>
            <person name="Lee C.-M."/>
            <person name="Woen H.-Y."/>
            <person name="Kwon S.-W."/>
        </authorList>
    </citation>
    <scope>NUCLEOTIDE SEQUENCE</scope>
    <source>
        <strain evidence="6">5420S-77</strain>
    </source>
</reference>
<dbReference type="PROSITE" id="PS50042">
    <property type="entry name" value="CNMP_BINDING_3"/>
    <property type="match status" value="1"/>
</dbReference>
<feature type="domain" description="Cyclic nucleotide-binding" evidence="4">
    <location>
        <begin position="1"/>
        <end position="110"/>
    </location>
</feature>
<dbReference type="PROSITE" id="PS51063">
    <property type="entry name" value="HTH_CRP_2"/>
    <property type="match status" value="1"/>
</dbReference>
<dbReference type="InterPro" id="IPR014710">
    <property type="entry name" value="RmlC-like_jellyroll"/>
</dbReference>
<evidence type="ECO:0000256" key="2">
    <source>
        <dbReference type="ARBA" id="ARBA00023125"/>
    </source>
</evidence>
<dbReference type="Pfam" id="PF13545">
    <property type="entry name" value="HTH_Crp_2"/>
    <property type="match status" value="1"/>
</dbReference>
<dbReference type="PRINTS" id="PR00034">
    <property type="entry name" value="HTHCRP"/>
</dbReference>
<sequence length="205" mass="22554">MISEGKVHQSYQKGQLIFEQGSRISGLHCIHEGKVKVSKVSANGKEQIIRLAKEGDVLGYRSLMMGNVYTTAAVALTDCVICQVPRLDLMSIIGQNPQFTDSLTRLLAKTLGEAEERILHTAYKSVRERVAEALLLLHDVFQPNTNTVFSIPVSRDDLAALASTAKETASRLLSEFRDEGLVATQGSRIRILNLDKLTQISTLSD</sequence>
<dbReference type="SMART" id="SM00100">
    <property type="entry name" value="cNMP"/>
    <property type="match status" value="1"/>
</dbReference>
<proteinExistence type="predicted"/>
<dbReference type="PANTHER" id="PTHR24567">
    <property type="entry name" value="CRP FAMILY TRANSCRIPTIONAL REGULATORY PROTEIN"/>
    <property type="match status" value="1"/>
</dbReference>
<protein>
    <submittedName>
        <fullName evidence="6">Crp/Fnr family transcriptional regulator</fullName>
    </submittedName>
</protein>
<keyword evidence="3" id="KW-0804">Transcription</keyword>
<dbReference type="Gene3D" id="1.10.10.10">
    <property type="entry name" value="Winged helix-like DNA-binding domain superfamily/Winged helix DNA-binding domain"/>
    <property type="match status" value="1"/>
</dbReference>
<dbReference type="InterPro" id="IPR036388">
    <property type="entry name" value="WH-like_DNA-bd_sf"/>
</dbReference>
<keyword evidence="1" id="KW-0805">Transcription regulation</keyword>
<accession>A0ABY4G6L2</accession>
<keyword evidence="2" id="KW-0238">DNA-binding</keyword>
<evidence type="ECO:0000256" key="1">
    <source>
        <dbReference type="ARBA" id="ARBA00023015"/>
    </source>
</evidence>
<evidence type="ECO:0000313" key="7">
    <source>
        <dbReference type="Proteomes" id="UP000830401"/>
    </source>
</evidence>
<evidence type="ECO:0000259" key="4">
    <source>
        <dbReference type="PROSITE" id="PS50042"/>
    </source>
</evidence>
<dbReference type="PANTHER" id="PTHR24567:SF74">
    <property type="entry name" value="HTH-TYPE TRANSCRIPTIONAL REGULATOR ARCR"/>
    <property type="match status" value="1"/>
</dbReference>
<dbReference type="EMBL" id="CP095061">
    <property type="protein sequence ID" value="UOQ66533.1"/>
    <property type="molecule type" value="Genomic_DNA"/>
</dbReference>
<keyword evidence="7" id="KW-1185">Reference proteome</keyword>
<dbReference type="InterPro" id="IPR012318">
    <property type="entry name" value="HTH_CRP"/>
</dbReference>
<evidence type="ECO:0000256" key="3">
    <source>
        <dbReference type="ARBA" id="ARBA00023163"/>
    </source>
</evidence>
<feature type="domain" description="HTH crp-type" evidence="5">
    <location>
        <begin position="124"/>
        <end position="195"/>
    </location>
</feature>
<dbReference type="RefSeq" id="WP_245120725.1">
    <property type="nucleotide sequence ID" value="NZ_CP095061.1"/>
</dbReference>
<evidence type="ECO:0000259" key="5">
    <source>
        <dbReference type="PROSITE" id="PS51063"/>
    </source>
</evidence>
<dbReference type="InterPro" id="IPR050397">
    <property type="entry name" value="Env_Response_Regulators"/>
</dbReference>
<gene>
    <name evidence="6" type="ORF">MUN86_00955</name>
</gene>
<dbReference type="CDD" id="cd00038">
    <property type="entry name" value="CAP_ED"/>
    <property type="match status" value="1"/>
</dbReference>
<dbReference type="SMART" id="SM00419">
    <property type="entry name" value="HTH_CRP"/>
    <property type="match status" value="1"/>
</dbReference>
<dbReference type="InterPro" id="IPR000595">
    <property type="entry name" value="cNMP-bd_dom"/>
</dbReference>
<dbReference type="SUPFAM" id="SSF51206">
    <property type="entry name" value="cAMP-binding domain-like"/>
    <property type="match status" value="1"/>
</dbReference>
<dbReference type="Proteomes" id="UP000830401">
    <property type="component" value="Chromosome"/>
</dbReference>
<dbReference type="Pfam" id="PF00027">
    <property type="entry name" value="cNMP_binding"/>
    <property type="match status" value="1"/>
</dbReference>
<evidence type="ECO:0000313" key="6">
    <source>
        <dbReference type="EMBL" id="UOQ66533.1"/>
    </source>
</evidence>
<dbReference type="InterPro" id="IPR036390">
    <property type="entry name" value="WH_DNA-bd_sf"/>
</dbReference>